<evidence type="ECO:0000313" key="2">
    <source>
        <dbReference type="Proteomes" id="UP000245383"/>
    </source>
</evidence>
<name>A0A2T9YMT4_9FUNG</name>
<accession>A0A2T9YMT4</accession>
<reference evidence="1 2" key="1">
    <citation type="journal article" date="2018" name="MBio">
        <title>Comparative Genomics Reveals the Core Gene Toolbox for the Fungus-Insect Symbiosis.</title>
        <authorList>
            <person name="Wang Y."/>
            <person name="Stata M."/>
            <person name="Wang W."/>
            <person name="Stajich J.E."/>
            <person name="White M.M."/>
            <person name="Moncalvo J.M."/>
        </authorList>
    </citation>
    <scope>NUCLEOTIDE SEQUENCE [LARGE SCALE GENOMIC DNA]</scope>
    <source>
        <strain evidence="1 2">SWE-8-4</strain>
    </source>
</reference>
<organism evidence="1 2">
    <name type="scientific">Smittium simulii</name>
    <dbReference type="NCBI Taxonomy" id="133385"/>
    <lineage>
        <taxon>Eukaryota</taxon>
        <taxon>Fungi</taxon>
        <taxon>Fungi incertae sedis</taxon>
        <taxon>Zoopagomycota</taxon>
        <taxon>Kickxellomycotina</taxon>
        <taxon>Harpellomycetes</taxon>
        <taxon>Harpellales</taxon>
        <taxon>Legeriomycetaceae</taxon>
        <taxon>Smittium</taxon>
    </lineage>
</organism>
<proteinExistence type="predicted"/>
<sequence length="106" mass="12299">MKNPDTVSKEYTIVSNQKYYEDRWPILAAATSYKLNISATAHFFIFQNSHYKICSRGKDRSTIKTGHQFRQNEPMSATTDISVMVWIINSNKLSLEIEYVNQMALE</sequence>
<dbReference type="Proteomes" id="UP000245383">
    <property type="component" value="Unassembled WGS sequence"/>
</dbReference>
<evidence type="ECO:0000313" key="1">
    <source>
        <dbReference type="EMBL" id="PVU93584.1"/>
    </source>
</evidence>
<dbReference type="EMBL" id="MBFR01000123">
    <property type="protein sequence ID" value="PVU93584.1"/>
    <property type="molecule type" value="Genomic_DNA"/>
</dbReference>
<keyword evidence="2" id="KW-1185">Reference proteome</keyword>
<protein>
    <submittedName>
        <fullName evidence="1">Uncharacterized protein</fullName>
    </submittedName>
</protein>
<comment type="caution">
    <text evidence="1">The sequence shown here is derived from an EMBL/GenBank/DDBJ whole genome shotgun (WGS) entry which is preliminary data.</text>
</comment>
<gene>
    <name evidence="1" type="ORF">BB561_003188</name>
</gene>
<dbReference type="AlphaFoldDB" id="A0A2T9YMT4"/>